<feature type="region of interest" description="Disordered" evidence="1">
    <location>
        <begin position="369"/>
        <end position="414"/>
    </location>
</feature>
<dbReference type="InterPro" id="IPR014284">
    <property type="entry name" value="RNA_pol_sigma-70_dom"/>
</dbReference>
<dbReference type="InterPro" id="IPR007627">
    <property type="entry name" value="RNA_pol_sigma70_r2"/>
</dbReference>
<feature type="domain" description="RNA polymerase sigma-70 region 2" evidence="3">
    <location>
        <begin position="24"/>
        <end position="86"/>
    </location>
</feature>
<dbReference type="RefSeq" id="WP_145796734.1">
    <property type="nucleotide sequence ID" value="NZ_BAAABR010000039.1"/>
</dbReference>
<dbReference type="EMBL" id="VIVR01000001">
    <property type="protein sequence ID" value="TWE21673.1"/>
    <property type="molecule type" value="Genomic_DNA"/>
</dbReference>
<dbReference type="SUPFAM" id="SSF88946">
    <property type="entry name" value="Sigma2 domain of RNA polymerase sigma factors"/>
    <property type="match status" value="1"/>
</dbReference>
<sequence length="538" mass="56687">MDRDCGVTTVVQAQAGDQRATDELISSHLPLVYNIVGRALGGHPDTDDVVQDTMLRAVDSLPALREPASFRSWLVAIAMNQVRRRHQEHLTHQAYRAATPGPGFEDAYEPADPGADFVDLTIVRLGLAGQRREVAEATRWLDEADRELLSLWWLEAAGELTRAELAGALELSPQHAAVRVQRMKGQLETARVVVRALATTPPCSELAELTAGWDGVPSALWRKRIARHARDCGVCSRHWSGLVPAEGLLAGLALVPVPHTYGASAAASLLGSHSAASASNSAAAHSAASNASVSNSAVSAGHRARPNGGGRRHRAKPRRRMLTAAVGTAVLTLAAVGVVAADQDQPADSTARTDAAAAASQPVPVEAALEKTASASPTPTLSPTPTPTPTPSKSPSASPTPTPSVSRSATPSTTAQQVLDLVNTERARAGCAAVRSNSKLQAAAQGHSDDMAARNFFDHTNPDGEGPQPRIEAQGYRWSTWGENIARGQRDATAVMTSWMNSPGHKANILNCAFTELGVGVHQGTGGPWWTQDFGTPR</sequence>
<evidence type="ECO:0000313" key="4">
    <source>
        <dbReference type="EMBL" id="TWE21673.1"/>
    </source>
</evidence>
<evidence type="ECO:0000256" key="1">
    <source>
        <dbReference type="SAM" id="MobiDB-lite"/>
    </source>
</evidence>
<dbReference type="NCBIfam" id="TIGR02937">
    <property type="entry name" value="sigma70-ECF"/>
    <property type="match status" value="1"/>
</dbReference>
<evidence type="ECO:0000313" key="5">
    <source>
        <dbReference type="Proteomes" id="UP000318416"/>
    </source>
</evidence>
<dbReference type="Gene3D" id="3.40.33.10">
    <property type="entry name" value="CAP"/>
    <property type="match status" value="1"/>
</dbReference>
<feature type="region of interest" description="Disordered" evidence="1">
    <location>
        <begin position="291"/>
        <end position="319"/>
    </location>
</feature>
<dbReference type="GO" id="GO:0006352">
    <property type="term" value="P:DNA-templated transcription initiation"/>
    <property type="evidence" value="ECO:0007669"/>
    <property type="project" value="InterPro"/>
</dbReference>
<feature type="domain" description="SCP" evidence="2">
    <location>
        <begin position="419"/>
        <end position="534"/>
    </location>
</feature>
<dbReference type="SUPFAM" id="SSF55797">
    <property type="entry name" value="PR-1-like"/>
    <property type="match status" value="1"/>
</dbReference>
<proteinExistence type="predicted"/>
<feature type="compositionally biased region" description="Pro residues" evidence="1">
    <location>
        <begin position="380"/>
        <end position="402"/>
    </location>
</feature>
<dbReference type="PANTHER" id="PTHR31157:SF1">
    <property type="entry name" value="SCP DOMAIN-CONTAINING PROTEIN"/>
    <property type="match status" value="1"/>
</dbReference>
<organism evidence="4 5">
    <name type="scientific">Kitasatospora atroaurantiaca</name>
    <dbReference type="NCBI Taxonomy" id="285545"/>
    <lineage>
        <taxon>Bacteria</taxon>
        <taxon>Bacillati</taxon>
        <taxon>Actinomycetota</taxon>
        <taxon>Actinomycetes</taxon>
        <taxon>Kitasatosporales</taxon>
        <taxon>Streptomycetaceae</taxon>
        <taxon>Kitasatospora</taxon>
    </lineage>
</organism>
<gene>
    <name evidence="4" type="ORF">FB465_6871</name>
</gene>
<dbReference type="Proteomes" id="UP000318416">
    <property type="component" value="Unassembled WGS sequence"/>
</dbReference>
<dbReference type="CDD" id="cd05379">
    <property type="entry name" value="CAP_bacterial"/>
    <property type="match status" value="1"/>
</dbReference>
<name>A0A561F1D2_9ACTN</name>
<keyword evidence="5" id="KW-1185">Reference proteome</keyword>
<dbReference type="OrthoDB" id="8611574at2"/>
<protein>
    <submittedName>
        <fullName evidence="4">RNA polymerase sigma factor (Sigma-70 family)</fullName>
    </submittedName>
</protein>
<dbReference type="InterPro" id="IPR013325">
    <property type="entry name" value="RNA_pol_sigma_r2"/>
</dbReference>
<dbReference type="Pfam" id="PF04542">
    <property type="entry name" value="Sigma70_r2"/>
    <property type="match status" value="1"/>
</dbReference>
<dbReference type="InterPro" id="IPR035940">
    <property type="entry name" value="CAP_sf"/>
</dbReference>
<feature type="compositionally biased region" description="Low complexity" evidence="1">
    <location>
        <begin position="403"/>
        <end position="414"/>
    </location>
</feature>
<dbReference type="AlphaFoldDB" id="A0A561F1D2"/>
<dbReference type="Gene3D" id="1.10.1740.10">
    <property type="match status" value="1"/>
</dbReference>
<evidence type="ECO:0000259" key="3">
    <source>
        <dbReference type="Pfam" id="PF04542"/>
    </source>
</evidence>
<accession>A0A561F1D2</accession>
<dbReference type="Pfam" id="PF00188">
    <property type="entry name" value="CAP"/>
    <property type="match status" value="1"/>
</dbReference>
<comment type="caution">
    <text evidence="4">The sequence shown here is derived from an EMBL/GenBank/DDBJ whole genome shotgun (WGS) entry which is preliminary data.</text>
</comment>
<evidence type="ECO:0000259" key="2">
    <source>
        <dbReference type="Pfam" id="PF00188"/>
    </source>
</evidence>
<dbReference type="GO" id="GO:0003700">
    <property type="term" value="F:DNA-binding transcription factor activity"/>
    <property type="evidence" value="ECO:0007669"/>
    <property type="project" value="InterPro"/>
</dbReference>
<feature type="compositionally biased region" description="Low complexity" evidence="1">
    <location>
        <begin position="291"/>
        <end position="301"/>
    </location>
</feature>
<feature type="compositionally biased region" description="Basic residues" evidence="1">
    <location>
        <begin position="302"/>
        <end position="319"/>
    </location>
</feature>
<dbReference type="InterPro" id="IPR014044">
    <property type="entry name" value="CAP_dom"/>
</dbReference>
<reference evidence="4 5" key="1">
    <citation type="submission" date="2019-06" db="EMBL/GenBank/DDBJ databases">
        <title>Sequencing the genomes of 1000 actinobacteria strains.</title>
        <authorList>
            <person name="Klenk H.-P."/>
        </authorList>
    </citation>
    <scope>NUCLEOTIDE SEQUENCE [LARGE SCALE GENOMIC DNA]</scope>
    <source>
        <strain evidence="4 5">DSM 41649</strain>
    </source>
</reference>
<dbReference type="PANTHER" id="PTHR31157">
    <property type="entry name" value="SCP DOMAIN-CONTAINING PROTEIN"/>
    <property type="match status" value="1"/>
</dbReference>